<evidence type="ECO:0000256" key="6">
    <source>
        <dbReference type="SAM" id="Phobius"/>
    </source>
</evidence>
<dbReference type="GO" id="GO:0015375">
    <property type="term" value="F:glycine:sodium symporter activity"/>
    <property type="evidence" value="ECO:0007669"/>
    <property type="project" value="TreeGrafter"/>
</dbReference>
<evidence type="ECO:0000313" key="9">
    <source>
        <dbReference type="Proteomes" id="UP000230750"/>
    </source>
</evidence>
<dbReference type="OrthoDB" id="6581954at2759"/>
<comment type="subcellular location">
    <subcellularLocation>
        <location evidence="1">Membrane</location>
        <topology evidence="1">Multi-pass membrane protein</topology>
    </subcellularLocation>
</comment>
<evidence type="ECO:0000313" key="8">
    <source>
        <dbReference type="EMBL" id="PIK45210.1"/>
    </source>
</evidence>
<dbReference type="PANTHER" id="PTHR11616:SF240">
    <property type="entry name" value="BLOATED TUBULES, ISOFORM B-RELATED"/>
    <property type="match status" value="1"/>
</dbReference>
<evidence type="ECO:0000256" key="3">
    <source>
        <dbReference type="ARBA" id="ARBA00022692"/>
    </source>
</evidence>
<sequence>MLCFAGMPLFFLELSYGQYSSRGPISVWQSVPLLRGVGYGMVVTSGIVAVYYNVIITYCIFYMFKSMTKSLPWVGCDHEWNSEFAAKFTTIVSKKGAS</sequence>
<keyword evidence="7" id="KW-0732">Signal</keyword>
<keyword evidence="9" id="KW-1185">Reference proteome</keyword>
<evidence type="ECO:0000256" key="5">
    <source>
        <dbReference type="ARBA" id="ARBA00023136"/>
    </source>
</evidence>
<dbReference type="SUPFAM" id="SSF161070">
    <property type="entry name" value="SNF-like"/>
    <property type="match status" value="1"/>
</dbReference>
<keyword evidence="2" id="KW-0813">Transport</keyword>
<feature type="chain" id="PRO_5013788898" evidence="7">
    <location>
        <begin position="18"/>
        <end position="98"/>
    </location>
</feature>
<dbReference type="InterPro" id="IPR037272">
    <property type="entry name" value="SNS_sf"/>
</dbReference>
<dbReference type="STRING" id="307972.A0A2G8KB51"/>
<dbReference type="PROSITE" id="PS50267">
    <property type="entry name" value="NA_NEUROTRAN_SYMP_3"/>
    <property type="match status" value="1"/>
</dbReference>
<proteinExistence type="predicted"/>
<evidence type="ECO:0000256" key="4">
    <source>
        <dbReference type="ARBA" id="ARBA00022989"/>
    </source>
</evidence>
<evidence type="ECO:0000256" key="2">
    <source>
        <dbReference type="ARBA" id="ARBA00022448"/>
    </source>
</evidence>
<keyword evidence="3 6" id="KW-0812">Transmembrane</keyword>
<protein>
    <submittedName>
        <fullName evidence="8">Amino acid transporter</fullName>
    </submittedName>
</protein>
<keyword evidence="4 6" id="KW-1133">Transmembrane helix</keyword>
<dbReference type="Proteomes" id="UP000230750">
    <property type="component" value="Unassembled WGS sequence"/>
</dbReference>
<dbReference type="PANTHER" id="PTHR11616">
    <property type="entry name" value="SODIUM/CHLORIDE DEPENDENT TRANSPORTER"/>
    <property type="match status" value="1"/>
</dbReference>
<evidence type="ECO:0000256" key="7">
    <source>
        <dbReference type="SAM" id="SignalP"/>
    </source>
</evidence>
<comment type="caution">
    <text evidence="8">The sequence shown here is derived from an EMBL/GenBank/DDBJ whole genome shotgun (WGS) entry which is preliminary data.</text>
</comment>
<dbReference type="Pfam" id="PF00209">
    <property type="entry name" value="SNF"/>
    <property type="match status" value="1"/>
</dbReference>
<accession>A0A2G8KB51</accession>
<organism evidence="8 9">
    <name type="scientific">Stichopus japonicus</name>
    <name type="common">Sea cucumber</name>
    <dbReference type="NCBI Taxonomy" id="307972"/>
    <lineage>
        <taxon>Eukaryota</taxon>
        <taxon>Metazoa</taxon>
        <taxon>Echinodermata</taxon>
        <taxon>Eleutherozoa</taxon>
        <taxon>Echinozoa</taxon>
        <taxon>Holothuroidea</taxon>
        <taxon>Aspidochirotacea</taxon>
        <taxon>Aspidochirotida</taxon>
        <taxon>Stichopodidae</taxon>
        <taxon>Apostichopus</taxon>
    </lineage>
</organism>
<reference evidence="8 9" key="1">
    <citation type="journal article" date="2017" name="PLoS Biol.">
        <title>The sea cucumber genome provides insights into morphological evolution and visceral regeneration.</title>
        <authorList>
            <person name="Zhang X."/>
            <person name="Sun L."/>
            <person name="Yuan J."/>
            <person name="Sun Y."/>
            <person name="Gao Y."/>
            <person name="Zhang L."/>
            <person name="Li S."/>
            <person name="Dai H."/>
            <person name="Hamel J.F."/>
            <person name="Liu C."/>
            <person name="Yu Y."/>
            <person name="Liu S."/>
            <person name="Lin W."/>
            <person name="Guo K."/>
            <person name="Jin S."/>
            <person name="Xu P."/>
            <person name="Storey K.B."/>
            <person name="Huan P."/>
            <person name="Zhang T."/>
            <person name="Zhou Y."/>
            <person name="Zhang J."/>
            <person name="Lin C."/>
            <person name="Li X."/>
            <person name="Xing L."/>
            <person name="Huo D."/>
            <person name="Sun M."/>
            <person name="Wang L."/>
            <person name="Mercier A."/>
            <person name="Li F."/>
            <person name="Yang H."/>
            <person name="Xiang J."/>
        </authorList>
    </citation>
    <scope>NUCLEOTIDE SEQUENCE [LARGE SCALE GENOMIC DNA]</scope>
    <source>
        <strain evidence="8">Shaxun</strain>
        <tissue evidence="8">Muscle</tissue>
    </source>
</reference>
<dbReference type="PROSITE" id="PS00754">
    <property type="entry name" value="NA_NEUROTRAN_SYMP_2"/>
    <property type="match status" value="1"/>
</dbReference>
<evidence type="ECO:0000256" key="1">
    <source>
        <dbReference type="ARBA" id="ARBA00004141"/>
    </source>
</evidence>
<dbReference type="EMBL" id="MRZV01000727">
    <property type="protein sequence ID" value="PIK45210.1"/>
    <property type="molecule type" value="Genomic_DNA"/>
</dbReference>
<gene>
    <name evidence="8" type="ORF">BSL78_17933</name>
</gene>
<dbReference type="InterPro" id="IPR000175">
    <property type="entry name" value="Na/ntran_symport"/>
</dbReference>
<name>A0A2G8KB51_STIJA</name>
<dbReference type="AlphaFoldDB" id="A0A2G8KB51"/>
<feature type="signal peptide" evidence="7">
    <location>
        <begin position="1"/>
        <end position="17"/>
    </location>
</feature>
<feature type="transmembrane region" description="Helical" evidence="6">
    <location>
        <begin position="41"/>
        <end position="64"/>
    </location>
</feature>
<keyword evidence="5 6" id="KW-0472">Membrane</keyword>
<dbReference type="GO" id="GO:0005886">
    <property type="term" value="C:plasma membrane"/>
    <property type="evidence" value="ECO:0007669"/>
    <property type="project" value="TreeGrafter"/>
</dbReference>